<dbReference type="AlphaFoldDB" id="A0A9Q1Q8T6"/>
<gene>
    <name evidence="1" type="ORF">Cgig2_004330</name>
</gene>
<reference evidence="1" key="1">
    <citation type="submission" date="2022-04" db="EMBL/GenBank/DDBJ databases">
        <title>Carnegiea gigantea Genome sequencing and assembly v2.</title>
        <authorList>
            <person name="Copetti D."/>
            <person name="Sanderson M.J."/>
            <person name="Burquez A."/>
            <person name="Wojciechowski M.F."/>
        </authorList>
    </citation>
    <scope>NUCLEOTIDE SEQUENCE</scope>
    <source>
        <strain evidence="1">SGP5-SGP5p</strain>
        <tissue evidence="1">Aerial part</tissue>
    </source>
</reference>
<comment type="caution">
    <text evidence="1">The sequence shown here is derived from an EMBL/GenBank/DDBJ whole genome shotgun (WGS) entry which is preliminary data.</text>
</comment>
<protein>
    <submittedName>
        <fullName evidence="1">Uncharacterized protein</fullName>
    </submittedName>
</protein>
<evidence type="ECO:0000313" key="2">
    <source>
        <dbReference type="Proteomes" id="UP001153076"/>
    </source>
</evidence>
<evidence type="ECO:0000313" key="1">
    <source>
        <dbReference type="EMBL" id="KAJ8433198.1"/>
    </source>
</evidence>
<accession>A0A9Q1Q8T6</accession>
<organism evidence="1 2">
    <name type="scientific">Carnegiea gigantea</name>
    <dbReference type="NCBI Taxonomy" id="171969"/>
    <lineage>
        <taxon>Eukaryota</taxon>
        <taxon>Viridiplantae</taxon>
        <taxon>Streptophyta</taxon>
        <taxon>Embryophyta</taxon>
        <taxon>Tracheophyta</taxon>
        <taxon>Spermatophyta</taxon>
        <taxon>Magnoliopsida</taxon>
        <taxon>eudicotyledons</taxon>
        <taxon>Gunneridae</taxon>
        <taxon>Pentapetalae</taxon>
        <taxon>Caryophyllales</taxon>
        <taxon>Cactineae</taxon>
        <taxon>Cactaceae</taxon>
        <taxon>Cactoideae</taxon>
        <taxon>Echinocereeae</taxon>
        <taxon>Carnegiea</taxon>
    </lineage>
</organism>
<keyword evidence="2" id="KW-1185">Reference proteome</keyword>
<proteinExistence type="predicted"/>
<dbReference type="EMBL" id="JAKOGI010000554">
    <property type="protein sequence ID" value="KAJ8433198.1"/>
    <property type="molecule type" value="Genomic_DNA"/>
</dbReference>
<sequence length="269" mass="30694">MGEEEDETGGLLKSRAPGVAEKVFKSKSQSQMLGLGGGVKSKDIHKDAGSSLHMKLTVDAKLMVNILLVYKLTGTSSTYEHDFVVMYTIMHEDLGSSFQKASARNSANRSSHKKDRLYRIVRKPYQQVAWELNEIQDVMEKDPVLSQMEVTEKVFKSKSRSQVLGLRGGVRTKDIHEVARSSFQVLALFHYLVIGCEIILLEKLKITTEFSNGLIQRRKERRKWRRKNYSRKKLELVTALATDRLLKRFSSQNLKVKFLALGEEKGQKM</sequence>
<name>A0A9Q1Q8T6_9CARY</name>
<dbReference type="Proteomes" id="UP001153076">
    <property type="component" value="Unassembled WGS sequence"/>
</dbReference>